<dbReference type="AlphaFoldDB" id="F8Q4X8"/>
<feature type="non-terminal residue" evidence="2">
    <location>
        <position position="1"/>
    </location>
</feature>
<sequence length="141" mass="16049">THPQLHEELMQSLTSLTPKMESSRTASNELLATTIEVSLLKLSLIRASSNQALYGFTSSANPQANMIRALSGAHEKLKKDERRLEQEERNVDKQIAEYERLLQLVDGPRGGFAQVVDDWVRVQRESEECRKDLRRLGWTGD</sequence>
<gene>
    <name evidence="2" type="ORF">SERLA73DRAFT_58483</name>
</gene>
<evidence type="ECO:0000313" key="2">
    <source>
        <dbReference type="EMBL" id="EGN96605.1"/>
    </source>
</evidence>
<dbReference type="HOGENOM" id="CLU_1830058_0_0_1"/>
<dbReference type="Proteomes" id="UP000008063">
    <property type="component" value="Unassembled WGS sequence"/>
</dbReference>
<evidence type="ECO:0000256" key="1">
    <source>
        <dbReference type="SAM" id="Coils"/>
    </source>
</evidence>
<reference evidence="3" key="1">
    <citation type="journal article" date="2011" name="Science">
        <title>The plant cell wall-decomposing machinery underlies the functional diversity of forest fungi.</title>
        <authorList>
            <person name="Eastwood D.C."/>
            <person name="Floudas D."/>
            <person name="Binder M."/>
            <person name="Majcherczyk A."/>
            <person name="Schneider P."/>
            <person name="Aerts A."/>
            <person name="Asiegbu F.O."/>
            <person name="Baker S.E."/>
            <person name="Barry K."/>
            <person name="Bendiksby M."/>
            <person name="Blumentritt M."/>
            <person name="Coutinho P.M."/>
            <person name="Cullen D."/>
            <person name="de Vries R.P."/>
            <person name="Gathman A."/>
            <person name="Goodell B."/>
            <person name="Henrissat B."/>
            <person name="Ihrmark K."/>
            <person name="Kauserud H."/>
            <person name="Kohler A."/>
            <person name="LaButti K."/>
            <person name="Lapidus A."/>
            <person name="Lavin J.L."/>
            <person name="Lee Y.-H."/>
            <person name="Lindquist E."/>
            <person name="Lilly W."/>
            <person name="Lucas S."/>
            <person name="Morin E."/>
            <person name="Murat C."/>
            <person name="Oguiza J.A."/>
            <person name="Park J."/>
            <person name="Pisabarro A.G."/>
            <person name="Riley R."/>
            <person name="Rosling A."/>
            <person name="Salamov A."/>
            <person name="Schmidt O."/>
            <person name="Schmutz J."/>
            <person name="Skrede I."/>
            <person name="Stenlid J."/>
            <person name="Wiebenga A."/>
            <person name="Xie X."/>
            <person name="Kuees U."/>
            <person name="Hibbett D.S."/>
            <person name="Hoffmeister D."/>
            <person name="Hoegberg N."/>
            <person name="Martin F."/>
            <person name="Grigoriev I.V."/>
            <person name="Watkinson S.C."/>
        </authorList>
    </citation>
    <scope>NUCLEOTIDE SEQUENCE [LARGE SCALE GENOMIC DNA]</scope>
    <source>
        <strain evidence="3">strain S7.3</strain>
    </source>
</reference>
<dbReference type="EMBL" id="GL945483">
    <property type="protein sequence ID" value="EGN96605.1"/>
    <property type="molecule type" value="Genomic_DNA"/>
</dbReference>
<organism evidence="3">
    <name type="scientific">Serpula lacrymans var. lacrymans (strain S7.3)</name>
    <name type="common">Dry rot fungus</name>
    <dbReference type="NCBI Taxonomy" id="936435"/>
    <lineage>
        <taxon>Eukaryota</taxon>
        <taxon>Fungi</taxon>
        <taxon>Dikarya</taxon>
        <taxon>Basidiomycota</taxon>
        <taxon>Agaricomycotina</taxon>
        <taxon>Agaricomycetes</taxon>
        <taxon>Agaricomycetidae</taxon>
        <taxon>Boletales</taxon>
        <taxon>Coniophorineae</taxon>
        <taxon>Serpulaceae</taxon>
        <taxon>Serpula</taxon>
    </lineage>
</organism>
<keyword evidence="3" id="KW-1185">Reference proteome</keyword>
<dbReference type="OrthoDB" id="3244737at2759"/>
<accession>F8Q4X8</accession>
<dbReference type="OMA" id="QRESEEC"/>
<feature type="coiled-coil region" evidence="1">
    <location>
        <begin position="67"/>
        <end position="104"/>
    </location>
</feature>
<dbReference type="eggNOG" id="ENOG502SUQ5">
    <property type="taxonomic scope" value="Eukaryota"/>
</dbReference>
<proteinExistence type="predicted"/>
<evidence type="ECO:0000313" key="3">
    <source>
        <dbReference type="Proteomes" id="UP000008063"/>
    </source>
</evidence>
<dbReference type="InParanoid" id="F8Q4X8"/>
<protein>
    <submittedName>
        <fullName evidence="2">Uncharacterized protein</fullName>
    </submittedName>
</protein>
<keyword evidence="1" id="KW-0175">Coiled coil</keyword>
<name>F8Q4X8_SERL3</name>